<feature type="compositionally biased region" description="Polar residues" evidence="3">
    <location>
        <begin position="80"/>
        <end position="89"/>
    </location>
</feature>
<dbReference type="InterPro" id="IPR036964">
    <property type="entry name" value="RASGEF_cat_dom_sf"/>
</dbReference>
<dbReference type="GO" id="GO:0007265">
    <property type="term" value="P:Ras protein signal transduction"/>
    <property type="evidence" value="ECO:0007669"/>
    <property type="project" value="TreeGrafter"/>
</dbReference>
<feature type="region of interest" description="Disordered" evidence="3">
    <location>
        <begin position="71"/>
        <end position="123"/>
    </location>
</feature>
<dbReference type="InterPro" id="IPR001895">
    <property type="entry name" value="RASGEF_cat_dom"/>
</dbReference>
<dbReference type="EMBL" id="QEAM01000133">
    <property type="protein sequence ID" value="TPX45689.1"/>
    <property type="molecule type" value="Genomic_DNA"/>
</dbReference>
<feature type="region of interest" description="Disordered" evidence="3">
    <location>
        <begin position="244"/>
        <end position="290"/>
    </location>
</feature>
<feature type="compositionally biased region" description="Low complexity" evidence="3">
    <location>
        <begin position="883"/>
        <end position="907"/>
    </location>
</feature>
<dbReference type="VEuPathDB" id="FungiDB:SeMB42_g04147"/>
<dbReference type="PANTHER" id="PTHR23113">
    <property type="entry name" value="GUANINE NUCLEOTIDE EXCHANGE FACTOR"/>
    <property type="match status" value="1"/>
</dbReference>
<proteinExistence type="predicted"/>
<feature type="compositionally biased region" description="Polar residues" evidence="3">
    <location>
        <begin position="103"/>
        <end position="113"/>
    </location>
</feature>
<feature type="compositionally biased region" description="Polar residues" evidence="3">
    <location>
        <begin position="246"/>
        <end position="258"/>
    </location>
</feature>
<sequence length="945" mass="102696">MMRAQVEEVIRLKGQGRNQLATFHINRIVATCEETLSKTNGQADAGKDSYRLILQQCDSLKSEIEHAIANRSSEKAKATPTLNDGSGNPETEKLETGKDETSITKPQSAQYQEPTPPVIPGHISPRLTNADLPRPMPKGEASSQAPPVMPRTVPVGLCRSKLDMHTMSSAPSIVTSLAAAPTSANGVPTIVLRPRAPPADGLQPRPKSMPVSWNIAPDIPISPLLLLYRDLSSHLASNIKPAMCNDHSNPSTTWNGRRNSIEHSGSNSTSTPLSTPPIPRPMPKGPHAIGRNRARSISDTIPYGPFNEPLSSMRRISKTSTNDLLLLRMTDSSIIKQAPQDPDTIRLEMAKIIAQLKLSVTSTSVLTFRPSLVAYQLSLIVHSLFVKIAPSDFLKHRPPHHPTSSIQACTAFFNYITRIIESSILEPLAPSDRAHCIHAWIKVASYSFELRNMQSVKAVIAALGTPPVVRLQKTWTLIARKDLAALKGLRNIVSEDDNYAQYRQWLRMNTKRPAVPYLGVWLHDATYLAAAVSKESSLHVSTSLTHVMRDARVNSMLDQIASYASDKTLYSKEDLRELLNHGTFGRVSRRGGYMSPCAPEEITTVLKDLDEDSLGLFVAHWLLSRKWQTERDVDELSLIREPKVDGSHNIATSIITSEPSLSGILAAVSPSHAAMPLDELVSSPTTPTSPPHQFPITATGHNESPGRAKCRASQDFNDYLNTVGLDVSPSELEQIMTFTEKRKRSSNNSMLDVFHRAASGLINRARSTSVAGVPKLESMSYVTTSTTLARPRSKSGPVARDVVSPPRPSIPDDSDTQVCLVAAPNTKKINYSLEWKTNPPPLPPRPALSTLTAKTLTSPRLSIPVTSTPTSMPITPLPALQDTTNSSASSKSSTLTDSAAATSAQAPSKPPKPNINSFIASTLNGKKLLPPRPSTEGVDGAFVCI</sequence>
<evidence type="ECO:0000256" key="2">
    <source>
        <dbReference type="PROSITE-ProRule" id="PRU00168"/>
    </source>
</evidence>
<feature type="compositionally biased region" description="Basic and acidic residues" evidence="3">
    <location>
        <begin position="90"/>
        <end position="102"/>
    </location>
</feature>
<dbReference type="Pfam" id="PF00617">
    <property type="entry name" value="RasGEF"/>
    <property type="match status" value="1"/>
</dbReference>
<feature type="region of interest" description="Disordered" evidence="3">
    <location>
        <begin position="787"/>
        <end position="815"/>
    </location>
</feature>
<name>A0A507D2F5_9FUNG</name>
<dbReference type="SMART" id="SM00147">
    <property type="entry name" value="RasGEF"/>
    <property type="match status" value="1"/>
</dbReference>
<feature type="compositionally biased region" description="Low complexity" evidence="3">
    <location>
        <begin position="264"/>
        <end position="273"/>
    </location>
</feature>
<organism evidence="5 6">
    <name type="scientific">Synchytrium endobioticum</name>
    <dbReference type="NCBI Taxonomy" id="286115"/>
    <lineage>
        <taxon>Eukaryota</taxon>
        <taxon>Fungi</taxon>
        <taxon>Fungi incertae sedis</taxon>
        <taxon>Chytridiomycota</taxon>
        <taxon>Chytridiomycota incertae sedis</taxon>
        <taxon>Chytridiomycetes</taxon>
        <taxon>Synchytriales</taxon>
        <taxon>Synchytriaceae</taxon>
        <taxon>Synchytrium</taxon>
    </lineage>
</organism>
<feature type="compositionally biased region" description="Polar residues" evidence="3">
    <location>
        <begin position="864"/>
        <end position="873"/>
    </location>
</feature>
<feature type="compositionally biased region" description="Pro residues" evidence="3">
    <location>
        <begin position="274"/>
        <end position="284"/>
    </location>
</feature>
<evidence type="ECO:0000256" key="1">
    <source>
        <dbReference type="ARBA" id="ARBA00022658"/>
    </source>
</evidence>
<evidence type="ECO:0000313" key="5">
    <source>
        <dbReference type="EMBL" id="TPX45689.1"/>
    </source>
</evidence>
<comment type="caution">
    <text evidence="5">The sequence shown here is derived from an EMBL/GenBank/DDBJ whole genome shotgun (WGS) entry which is preliminary data.</text>
</comment>
<accession>A0A507D2F5</accession>
<dbReference type="PANTHER" id="PTHR23113:SF368">
    <property type="entry name" value="CELL DIVISION CONTROL PROTEIN 25"/>
    <property type="match status" value="1"/>
</dbReference>
<dbReference type="Proteomes" id="UP000320475">
    <property type="component" value="Unassembled WGS sequence"/>
</dbReference>
<evidence type="ECO:0000256" key="3">
    <source>
        <dbReference type="SAM" id="MobiDB-lite"/>
    </source>
</evidence>
<dbReference type="GO" id="GO:0005886">
    <property type="term" value="C:plasma membrane"/>
    <property type="evidence" value="ECO:0007669"/>
    <property type="project" value="TreeGrafter"/>
</dbReference>
<reference evidence="5 6" key="1">
    <citation type="journal article" date="2019" name="Sci. Rep.">
        <title>Comparative genomics of chytrid fungi reveal insights into the obligate biotrophic and pathogenic lifestyle of Synchytrium endobioticum.</title>
        <authorList>
            <person name="van de Vossenberg B.T.L.H."/>
            <person name="Warris S."/>
            <person name="Nguyen H.D.T."/>
            <person name="van Gent-Pelzer M.P.E."/>
            <person name="Joly D.L."/>
            <person name="van de Geest H.C."/>
            <person name="Bonants P.J.M."/>
            <person name="Smith D.S."/>
            <person name="Levesque C.A."/>
            <person name="van der Lee T.A.J."/>
        </authorList>
    </citation>
    <scope>NUCLEOTIDE SEQUENCE [LARGE SCALE GENOMIC DNA]</scope>
    <source>
        <strain evidence="5 6">LEV6574</strain>
    </source>
</reference>
<dbReference type="AlphaFoldDB" id="A0A507D2F5"/>
<feature type="region of interest" description="Disordered" evidence="3">
    <location>
        <begin position="833"/>
        <end position="918"/>
    </location>
</feature>
<evidence type="ECO:0000259" key="4">
    <source>
        <dbReference type="PROSITE" id="PS50009"/>
    </source>
</evidence>
<dbReference type="OrthoDB" id="546434at2759"/>
<protein>
    <recommendedName>
        <fullName evidence="4">Ras-GEF domain-containing protein</fullName>
    </recommendedName>
</protein>
<feature type="domain" description="Ras-GEF" evidence="4">
    <location>
        <begin position="369"/>
        <end position="597"/>
    </location>
</feature>
<evidence type="ECO:0000313" key="6">
    <source>
        <dbReference type="Proteomes" id="UP000320475"/>
    </source>
</evidence>
<keyword evidence="1 2" id="KW-0344">Guanine-nucleotide releasing factor</keyword>
<dbReference type="Gene3D" id="1.10.840.10">
    <property type="entry name" value="Ras guanine-nucleotide exchange factors catalytic domain"/>
    <property type="match status" value="1"/>
</dbReference>
<dbReference type="PROSITE" id="PS50009">
    <property type="entry name" value="RASGEF_CAT"/>
    <property type="match status" value="1"/>
</dbReference>
<dbReference type="InterPro" id="IPR008937">
    <property type="entry name" value="Ras-like_GEF"/>
</dbReference>
<dbReference type="GO" id="GO:0005085">
    <property type="term" value="F:guanyl-nucleotide exchange factor activity"/>
    <property type="evidence" value="ECO:0007669"/>
    <property type="project" value="UniProtKB-KW"/>
</dbReference>
<feature type="compositionally biased region" description="Low complexity" evidence="3">
    <location>
        <begin position="847"/>
        <end position="858"/>
    </location>
</feature>
<dbReference type="InterPro" id="IPR023578">
    <property type="entry name" value="Ras_GEF_dom_sf"/>
</dbReference>
<dbReference type="SUPFAM" id="SSF48366">
    <property type="entry name" value="Ras GEF"/>
    <property type="match status" value="1"/>
</dbReference>
<gene>
    <name evidence="5" type="ORF">SeLEV6574_g03719</name>
</gene>